<gene>
    <name evidence="2" type="ORF">Mettu_4249</name>
</gene>
<keyword evidence="1" id="KW-0812">Transmembrane</keyword>
<name>G3IXZ6_METTV</name>
<keyword evidence="1" id="KW-1133">Transmembrane helix</keyword>
<evidence type="ECO:0000256" key="1">
    <source>
        <dbReference type="SAM" id="Phobius"/>
    </source>
</evidence>
<dbReference type="STRING" id="697282.Mettu_4249"/>
<reference evidence="2 3" key="1">
    <citation type="submission" date="2011-06" db="EMBL/GenBank/DDBJ databases">
        <title>Genomic sequence of Methylobacter tundripaludum SV96.</title>
        <authorList>
            <consortium name="US DOE Joint Genome Institute"/>
            <person name="Lucas S."/>
            <person name="Han J."/>
            <person name="Lapidus A."/>
            <person name="Cheng J.-F."/>
            <person name="Goodwin L."/>
            <person name="Pitluck S."/>
            <person name="Held B."/>
            <person name="Detter J.C."/>
            <person name="Han C."/>
            <person name="Tapia R."/>
            <person name="Land M."/>
            <person name="Hauser L."/>
            <person name="Kyrpides N."/>
            <person name="Ivanova N."/>
            <person name="Ovchinnikova G."/>
            <person name="Pagani I."/>
            <person name="Klotz M.G."/>
            <person name="Dispirito A.A."/>
            <person name="Murrell J.C."/>
            <person name="Dunfield P."/>
            <person name="Kalyuzhnaya M.G."/>
            <person name="Svenning M."/>
            <person name="Trotsenko Y.A."/>
            <person name="Stein L.Y."/>
            <person name="Woyke T."/>
        </authorList>
    </citation>
    <scope>NUCLEOTIDE SEQUENCE [LARGE SCALE GENOMIC DNA]</scope>
    <source>
        <strain evidence="3">ATCC BAA-1195 / DSM 17260 / SV96</strain>
    </source>
</reference>
<dbReference type="HOGENOM" id="CLU_173979_0_0_6"/>
<dbReference type="RefSeq" id="WP_006893577.1">
    <property type="nucleotide sequence ID" value="NZ_JH109153.1"/>
</dbReference>
<feature type="transmembrane region" description="Helical" evidence="1">
    <location>
        <begin position="16"/>
        <end position="36"/>
    </location>
</feature>
<evidence type="ECO:0000313" key="3">
    <source>
        <dbReference type="Proteomes" id="UP000004664"/>
    </source>
</evidence>
<dbReference type="Proteomes" id="UP000004664">
    <property type="component" value="Unassembled WGS sequence"/>
</dbReference>
<dbReference type="EMBL" id="JH109153">
    <property type="protein sequence ID" value="EGW21093.1"/>
    <property type="molecule type" value="Genomic_DNA"/>
</dbReference>
<feature type="transmembrane region" description="Helical" evidence="1">
    <location>
        <begin position="42"/>
        <end position="60"/>
    </location>
</feature>
<sequence length="109" mass="12423">MLINTLNSFVFKYIRFIEMLGVLMRIFSFSLVSWMGPESPFLFVWAFNTTDAVILSWCSILKKDSAYTLLNVFWIMVGIVGMLRASQISLTDFKSVGLHLITQVMALVS</sequence>
<accession>G3IXZ6</accession>
<evidence type="ECO:0000313" key="2">
    <source>
        <dbReference type="EMBL" id="EGW21093.1"/>
    </source>
</evidence>
<feature type="transmembrane region" description="Helical" evidence="1">
    <location>
        <begin position="67"/>
        <end position="85"/>
    </location>
</feature>
<keyword evidence="3" id="KW-1185">Reference proteome</keyword>
<dbReference type="AlphaFoldDB" id="G3IXZ6"/>
<keyword evidence="1" id="KW-0472">Membrane</keyword>
<protein>
    <submittedName>
        <fullName evidence="2">Uncharacterized protein</fullName>
    </submittedName>
</protein>
<organism evidence="2 3">
    <name type="scientific">Methylobacter tundripaludum (strain ATCC BAA-1195 / DSM 17260 / SV96)</name>
    <dbReference type="NCBI Taxonomy" id="697282"/>
    <lineage>
        <taxon>Bacteria</taxon>
        <taxon>Pseudomonadati</taxon>
        <taxon>Pseudomonadota</taxon>
        <taxon>Gammaproteobacteria</taxon>
        <taxon>Methylococcales</taxon>
        <taxon>Methylococcaceae</taxon>
        <taxon>Methylobacter</taxon>
    </lineage>
</organism>
<proteinExistence type="predicted"/>
<dbReference type="eggNOG" id="ENOG5032UZS">
    <property type="taxonomic scope" value="Bacteria"/>
</dbReference>